<keyword evidence="6 14" id="KW-0328">Glycosyltransferase</keyword>
<dbReference type="Pfam" id="PF04922">
    <property type="entry name" value="DIE2_ALG10"/>
    <property type="match status" value="1"/>
</dbReference>
<accession>A0A067JN94</accession>
<feature type="transmembrane region" description="Helical" evidence="14">
    <location>
        <begin position="60"/>
        <end position="80"/>
    </location>
</feature>
<evidence type="ECO:0000256" key="2">
    <source>
        <dbReference type="ARBA" id="ARBA00004922"/>
    </source>
</evidence>
<comment type="function">
    <text evidence="12">Dol-P-Glc:Glc(2)Man(9)GlcNAc(2)-PP-Dol alpha-1,2-glucosyltransferase that operates in the biosynthetic pathway of dolichol-linked oligosaccharides, the glycan precursors employed in protein asparagine (N)-glycosylation. The assembly of dolichol-linked oligosaccharides begins on the cytosolic side of the endoplasmic reticulum membrane and finishes in its lumen. The sequential addition of sugars to dolichol pyrophosphate produces dolichol-linked oligosaccharides containing fourteen sugars, including two GlcNAcs, nine mannoses and three glucoses. Once assembled, the oligosaccharide is transferred from the lipid to nascent proteins by oligosaccharyltransferases. In the lumen of the endoplasmic reticulum, adds the third and last glucose residue from dolichyl phosphate glucose (Dol-P-Glc) onto the lipid-linked oligosaccharide intermediate Glc(2)Man(9)GlcNAc(2)-PP-Dol to produce Glc(3)Man(9)GlcNAc(2)-PP-Dol.</text>
</comment>
<evidence type="ECO:0000256" key="5">
    <source>
        <dbReference type="ARBA" id="ARBA00018512"/>
    </source>
</evidence>
<evidence type="ECO:0000313" key="16">
    <source>
        <dbReference type="Proteomes" id="UP000027138"/>
    </source>
</evidence>
<keyword evidence="9" id="KW-0256">Endoplasmic reticulum</keyword>
<dbReference type="GO" id="GO:0106073">
    <property type="term" value="F:dolichyl pyrophosphate Glc2Man9GlcNAc2 alpha-1,2-glucosyltransferase activity"/>
    <property type="evidence" value="ECO:0007669"/>
    <property type="project" value="UniProtKB-UniRule"/>
</dbReference>
<keyword evidence="8 14" id="KW-0812">Transmembrane</keyword>
<organism evidence="15 16">
    <name type="scientific">Jatropha curcas</name>
    <name type="common">Barbados nut</name>
    <dbReference type="NCBI Taxonomy" id="180498"/>
    <lineage>
        <taxon>Eukaryota</taxon>
        <taxon>Viridiplantae</taxon>
        <taxon>Streptophyta</taxon>
        <taxon>Embryophyta</taxon>
        <taxon>Tracheophyta</taxon>
        <taxon>Spermatophyta</taxon>
        <taxon>Magnoliopsida</taxon>
        <taxon>eudicotyledons</taxon>
        <taxon>Gunneridae</taxon>
        <taxon>Pentapetalae</taxon>
        <taxon>rosids</taxon>
        <taxon>fabids</taxon>
        <taxon>Malpighiales</taxon>
        <taxon>Euphorbiaceae</taxon>
        <taxon>Crotonoideae</taxon>
        <taxon>Jatropheae</taxon>
        <taxon>Jatropha</taxon>
    </lineage>
</organism>
<evidence type="ECO:0000256" key="10">
    <source>
        <dbReference type="ARBA" id="ARBA00022989"/>
    </source>
</evidence>
<comment type="pathway">
    <text evidence="2">Protein modification; protein glycosylation.</text>
</comment>
<dbReference type="GO" id="GO:0006488">
    <property type="term" value="P:dolichol-linked oligosaccharide biosynthetic process"/>
    <property type="evidence" value="ECO:0007669"/>
    <property type="project" value="UniProtKB-UniRule"/>
</dbReference>
<protein>
    <recommendedName>
        <fullName evidence="5 14">Dol-P-Glc:Glc(2)Man(9)GlcNAc(2)-PP-Dol alpha-1,2-glucosyltransferase</fullName>
        <ecNumber evidence="4 14">2.4.1.256</ecNumber>
    </recommendedName>
</protein>
<comment type="subcellular location">
    <subcellularLocation>
        <location evidence="1">Endoplasmic reticulum membrane</location>
        <topology evidence="1">Multi-pass membrane protein</topology>
    </subcellularLocation>
</comment>
<evidence type="ECO:0000256" key="4">
    <source>
        <dbReference type="ARBA" id="ARBA00011967"/>
    </source>
</evidence>
<evidence type="ECO:0000256" key="1">
    <source>
        <dbReference type="ARBA" id="ARBA00004477"/>
    </source>
</evidence>
<feature type="transmembrane region" description="Helical" evidence="14">
    <location>
        <begin position="402"/>
        <end position="423"/>
    </location>
</feature>
<evidence type="ECO:0000256" key="13">
    <source>
        <dbReference type="ARBA" id="ARBA00048064"/>
    </source>
</evidence>
<feature type="transmembrane region" description="Helical" evidence="14">
    <location>
        <begin position="281"/>
        <end position="301"/>
    </location>
</feature>
<evidence type="ECO:0000256" key="9">
    <source>
        <dbReference type="ARBA" id="ARBA00022824"/>
    </source>
</evidence>
<evidence type="ECO:0000256" key="3">
    <source>
        <dbReference type="ARBA" id="ARBA00010600"/>
    </source>
</evidence>
<feature type="transmembrane region" description="Helical" evidence="14">
    <location>
        <begin position="166"/>
        <end position="196"/>
    </location>
</feature>
<feature type="transmembrane region" description="Helical" evidence="14">
    <location>
        <begin position="361"/>
        <end position="382"/>
    </location>
</feature>
<feature type="transmembrane region" description="Helical" evidence="14">
    <location>
        <begin position="430"/>
        <end position="453"/>
    </location>
</feature>
<evidence type="ECO:0000313" key="15">
    <source>
        <dbReference type="EMBL" id="KDP20989.1"/>
    </source>
</evidence>
<dbReference type="STRING" id="180498.A0A067JN94"/>
<feature type="transmembrane region" description="Helical" evidence="14">
    <location>
        <begin position="6"/>
        <end position="25"/>
    </location>
</feature>
<feature type="transmembrane region" description="Helical" evidence="14">
    <location>
        <begin position="92"/>
        <end position="112"/>
    </location>
</feature>
<reference evidence="15 16" key="1">
    <citation type="journal article" date="2014" name="PLoS ONE">
        <title>Global Analysis of Gene Expression Profiles in Physic Nut (Jatropha curcas L.) Seedlings Exposed to Salt Stress.</title>
        <authorList>
            <person name="Zhang L."/>
            <person name="Zhang C."/>
            <person name="Wu P."/>
            <person name="Chen Y."/>
            <person name="Li M."/>
            <person name="Jiang H."/>
            <person name="Wu G."/>
        </authorList>
    </citation>
    <scope>NUCLEOTIDE SEQUENCE [LARGE SCALE GENOMIC DNA]</scope>
    <source>
        <strain evidence="16">cv. GZQX0401</strain>
        <tissue evidence="15">Young leaves</tissue>
    </source>
</reference>
<gene>
    <name evidence="15" type="ORF">JCGZ_21460</name>
</gene>
<dbReference type="EC" id="2.4.1.256" evidence="4 14"/>
<sequence>MGRLAIAVIVSLWVIPTSILVNRIVPEPYMDEIFHIPQAQQYCKGNFWSWDPMITTPPGLYYLSLAHVACLFPGMFLVQVVPSFSEVCSTAILRSVNGVLAVLCSIIVYEIITHLKPTLDERKATFLAVILALYPLHWFFTFLYYTDVASLTMVLAMYLACLKKNYRFSALLGAFAVFIRQTNIIWMLFVACTGVIDTTLVHQIKNVKADELDESGKGTVRLIPNNSVSASSGMRRRMPKTAVDASKYSITVNGSSTSQSSGFLDEIQEICLVSWHMKWKLLISFCPFFTVLVAFVAFIRWNGSIVLGAKEAHVVSPHFAQIMYFSLVSTLAAAPLHFSLGHGADLFRSFWKNRPLSICQWLVALTAGFLSVHFFSIAHPYLLADNRHYPFYLWRKVIKAHWLMKYLLVPCYVYSWFSIFSTLGKIRQKIWVLAYFLATAAVLVPAPLIELRYYTIPFYFLMLHSNVNNKQSLIIMGLMYVVINAFTVIMFLFRPFHWNHEPGVQRFIW</sequence>
<evidence type="ECO:0000256" key="14">
    <source>
        <dbReference type="PIRNR" id="PIRNR028810"/>
    </source>
</evidence>
<dbReference type="InterPro" id="IPR016900">
    <property type="entry name" value="Alg10"/>
</dbReference>
<dbReference type="GO" id="GO:0005789">
    <property type="term" value="C:endoplasmic reticulum membrane"/>
    <property type="evidence" value="ECO:0007669"/>
    <property type="project" value="UniProtKB-SubCell"/>
</dbReference>
<dbReference type="OrthoDB" id="4769at2759"/>
<keyword evidence="10 14" id="KW-1133">Transmembrane helix</keyword>
<name>A0A067JN94_JATCU</name>
<evidence type="ECO:0000256" key="11">
    <source>
        <dbReference type="ARBA" id="ARBA00023136"/>
    </source>
</evidence>
<evidence type="ECO:0000256" key="12">
    <source>
        <dbReference type="ARBA" id="ARBA00044727"/>
    </source>
</evidence>
<proteinExistence type="inferred from homology"/>
<dbReference type="PANTHER" id="PTHR12989:SF10">
    <property type="entry name" value="DOL-P-GLC:GLC(2)MAN(9)GLCNAC(2)-PP-DOL ALPHA-1,2-GLUCOSYLTRANSFERASE-RELATED"/>
    <property type="match status" value="1"/>
</dbReference>
<keyword evidence="16" id="KW-1185">Reference proteome</keyword>
<feature type="transmembrane region" description="Helical" evidence="14">
    <location>
        <begin position="321"/>
        <end position="340"/>
    </location>
</feature>
<dbReference type="EMBL" id="KK915662">
    <property type="protein sequence ID" value="KDP20989.1"/>
    <property type="molecule type" value="Genomic_DNA"/>
</dbReference>
<evidence type="ECO:0000256" key="8">
    <source>
        <dbReference type="ARBA" id="ARBA00022692"/>
    </source>
</evidence>
<dbReference type="AlphaFoldDB" id="A0A067JN94"/>
<dbReference type="KEGG" id="jcu:105649562"/>
<evidence type="ECO:0000256" key="6">
    <source>
        <dbReference type="ARBA" id="ARBA00022676"/>
    </source>
</evidence>
<evidence type="ECO:0000256" key="7">
    <source>
        <dbReference type="ARBA" id="ARBA00022679"/>
    </source>
</evidence>
<keyword evidence="11 14" id="KW-0472">Membrane</keyword>
<keyword evidence="7" id="KW-0808">Transferase</keyword>
<feature type="transmembrane region" description="Helical" evidence="14">
    <location>
        <begin position="473"/>
        <end position="493"/>
    </location>
</feature>
<dbReference type="PIRSF" id="PIRSF028810">
    <property type="entry name" value="Alpha1_2_glucosyltferase_Alg10"/>
    <property type="match status" value="1"/>
</dbReference>
<feature type="transmembrane region" description="Helical" evidence="14">
    <location>
        <begin position="124"/>
        <end position="146"/>
    </location>
</feature>
<dbReference type="Proteomes" id="UP000027138">
    <property type="component" value="Unassembled WGS sequence"/>
</dbReference>
<comment type="catalytic activity">
    <reaction evidence="13">
        <text>an alpha-D-Glc-(1-&gt;3)-alpha-D-Glc-(1-&gt;3)-alpha-D-Man-(1-&gt;2)-alpha-D-Man-(1-&gt;2)-alpha-D-Man-(1-&gt;3)-[alpha-D-Man-(1-&gt;2)-alpha-D-Man-(1-&gt;3)-[alpha-D-Man-(1-&gt;2)-alpha-D-Man-(1-&gt;6)]-alpha-D-Man-(1-&gt;6)]-beta-D-Man-(1-&gt;4)-beta-D-GlcNAc-(1-&gt;4)-alpha-D-GlcNAc-diphospho-di-trans,poly-cis-dolichol + a di-trans,poly-cis-dolichyl beta-D-glucosyl phosphate = a alpha-D-Glc-(1-&gt;2)-alpha-D-Glc-(1-&gt;3)-alpha-D-Glc-(1-&gt;3)-alpha-D-Man-(1-&gt;2)-alpha-D-Man-(1-&gt;2)-alpha-D-Man-(1-&gt;3)-[alpha-D-Man-(1-&gt;2)-alpha-D-Man-(1-&gt;3)-[alpha-D-Man-(1-&gt;2)-alpha-D-Man-(1-&gt;6)]-alpha-D-Man-(1-&gt;6)]-beta-D-Man-(1-&gt;4)-beta-D-GlcNAc-(1-&gt;4)-alpha-D-GlcNAc-diphospho-di-trans,poly-cis-dolichol + a di-trans,poly-cis-dolichyl phosphate + H(+)</text>
        <dbReference type="Rhea" id="RHEA:29543"/>
        <dbReference type="Rhea" id="RHEA-COMP:19498"/>
        <dbReference type="Rhea" id="RHEA-COMP:19502"/>
        <dbReference type="Rhea" id="RHEA-COMP:19512"/>
        <dbReference type="Rhea" id="RHEA-COMP:19522"/>
        <dbReference type="ChEBI" id="CHEBI:15378"/>
        <dbReference type="ChEBI" id="CHEBI:57525"/>
        <dbReference type="ChEBI" id="CHEBI:57683"/>
        <dbReference type="ChEBI" id="CHEBI:132522"/>
        <dbReference type="ChEBI" id="CHEBI:132523"/>
        <dbReference type="EC" id="2.4.1.256"/>
    </reaction>
    <physiologicalReaction direction="left-to-right" evidence="13">
        <dbReference type="Rhea" id="RHEA:29544"/>
    </physiologicalReaction>
</comment>
<comment type="similarity">
    <text evidence="3 14">Belongs to the ALG10 glucosyltransferase family.</text>
</comment>
<dbReference type="PANTHER" id="PTHR12989">
    <property type="entry name" value="ALPHA-1,2-GLUCOSYLTRANSFERASE ALG10"/>
    <property type="match status" value="1"/>
</dbReference>